<accession>A0A3E0GZS0</accession>
<dbReference type="Gene3D" id="1.10.260.40">
    <property type="entry name" value="lambda repressor-like DNA-binding domains"/>
    <property type="match status" value="1"/>
</dbReference>
<dbReference type="RefSeq" id="WP_116179733.1">
    <property type="nucleotide sequence ID" value="NZ_CP144375.1"/>
</dbReference>
<dbReference type="InterPro" id="IPR010982">
    <property type="entry name" value="Lambda_DNA-bd_dom_sf"/>
</dbReference>
<dbReference type="InterPro" id="IPR028082">
    <property type="entry name" value="Peripla_BP_I"/>
</dbReference>
<dbReference type="CDD" id="cd06267">
    <property type="entry name" value="PBP1_LacI_sugar_binding-like"/>
    <property type="match status" value="1"/>
</dbReference>
<proteinExistence type="predicted"/>
<keyword evidence="3" id="KW-0804">Transcription</keyword>
<dbReference type="GO" id="GO:0003700">
    <property type="term" value="F:DNA-binding transcription factor activity"/>
    <property type="evidence" value="ECO:0007669"/>
    <property type="project" value="TreeGrafter"/>
</dbReference>
<dbReference type="AlphaFoldDB" id="A0A3E0GZS0"/>
<dbReference type="EMBL" id="QUNO01000017">
    <property type="protein sequence ID" value="REH35651.1"/>
    <property type="molecule type" value="Genomic_DNA"/>
</dbReference>
<reference evidence="5 6" key="1">
    <citation type="submission" date="2018-08" db="EMBL/GenBank/DDBJ databases">
        <title>Genomic Encyclopedia of Archaeal and Bacterial Type Strains, Phase II (KMG-II): from individual species to whole genera.</title>
        <authorList>
            <person name="Goeker M."/>
        </authorList>
    </citation>
    <scope>NUCLEOTIDE SEQUENCE [LARGE SCALE GENOMIC DNA]</scope>
    <source>
        <strain evidence="5 6">DSM 45791</strain>
    </source>
</reference>
<keyword evidence="6" id="KW-1185">Reference proteome</keyword>
<name>A0A3E0GZS0_9PSEU</name>
<dbReference type="InterPro" id="IPR046335">
    <property type="entry name" value="LacI/GalR-like_sensor"/>
</dbReference>
<comment type="caution">
    <text evidence="5">The sequence shown here is derived from an EMBL/GenBank/DDBJ whole genome shotgun (WGS) entry which is preliminary data.</text>
</comment>
<evidence type="ECO:0000259" key="4">
    <source>
        <dbReference type="PROSITE" id="PS50932"/>
    </source>
</evidence>
<keyword evidence="1" id="KW-0805">Transcription regulation</keyword>
<evidence type="ECO:0000256" key="1">
    <source>
        <dbReference type="ARBA" id="ARBA00023015"/>
    </source>
</evidence>
<evidence type="ECO:0000256" key="3">
    <source>
        <dbReference type="ARBA" id="ARBA00023163"/>
    </source>
</evidence>
<dbReference type="PANTHER" id="PTHR30146:SF109">
    <property type="entry name" value="HTH-TYPE TRANSCRIPTIONAL REGULATOR GALS"/>
    <property type="match status" value="1"/>
</dbReference>
<dbReference type="PANTHER" id="PTHR30146">
    <property type="entry name" value="LACI-RELATED TRANSCRIPTIONAL REPRESSOR"/>
    <property type="match status" value="1"/>
</dbReference>
<dbReference type="InterPro" id="IPR000843">
    <property type="entry name" value="HTH_LacI"/>
</dbReference>
<dbReference type="SUPFAM" id="SSF53822">
    <property type="entry name" value="Periplasmic binding protein-like I"/>
    <property type="match status" value="1"/>
</dbReference>
<dbReference type="Gene3D" id="3.40.50.2300">
    <property type="match status" value="2"/>
</dbReference>
<dbReference type="OrthoDB" id="4268837at2"/>
<dbReference type="GO" id="GO:0000976">
    <property type="term" value="F:transcription cis-regulatory region binding"/>
    <property type="evidence" value="ECO:0007669"/>
    <property type="project" value="TreeGrafter"/>
</dbReference>
<dbReference type="SMART" id="SM00354">
    <property type="entry name" value="HTH_LACI"/>
    <property type="match status" value="1"/>
</dbReference>
<dbReference type="Pfam" id="PF00356">
    <property type="entry name" value="LacI"/>
    <property type="match status" value="1"/>
</dbReference>
<protein>
    <submittedName>
        <fullName evidence="5">DNA-binding LacI/PurR family transcriptional regulator</fullName>
    </submittedName>
</protein>
<dbReference type="SUPFAM" id="SSF47413">
    <property type="entry name" value="lambda repressor-like DNA-binding domains"/>
    <property type="match status" value="1"/>
</dbReference>
<dbReference type="Proteomes" id="UP000256269">
    <property type="component" value="Unassembled WGS sequence"/>
</dbReference>
<organism evidence="5 6">
    <name type="scientific">Kutzneria buriramensis</name>
    <dbReference type="NCBI Taxonomy" id="1045776"/>
    <lineage>
        <taxon>Bacteria</taxon>
        <taxon>Bacillati</taxon>
        <taxon>Actinomycetota</taxon>
        <taxon>Actinomycetes</taxon>
        <taxon>Pseudonocardiales</taxon>
        <taxon>Pseudonocardiaceae</taxon>
        <taxon>Kutzneria</taxon>
    </lineage>
</organism>
<evidence type="ECO:0000313" key="5">
    <source>
        <dbReference type="EMBL" id="REH35651.1"/>
    </source>
</evidence>
<sequence length="342" mass="37393">MTTVPTSRERPTLLDVARTAGVSPATASRVLNGFHQVRPETRRQVEKAMAELGYARRRSTRDTEPERTGSIAFIVCEEGTRVFSDPFFARVLWGASRELAPTGMQLVLLMLRSPQDYQTAAVRYLRGGSVDGALLVSMHGRYPIDLEDVSVPVVFCGCPIGPDAEKLCYVDADNRGGAERAVRYLINSGRRVIATIAGPGDMAVGVDRLAGYRAALLDAGLFDPRLISYGDFGQSSGDHAVQLLLDRRPDVDAIFCASDLMAAGALRALRRHGRRVPQDIAVVGFDDSPIARQTEPQLTTVRQPIEEMGGLMVRELLTLIQTPAPHRRRAVLDTQLVVRESA</sequence>
<dbReference type="PROSITE" id="PS00356">
    <property type="entry name" value="HTH_LACI_1"/>
    <property type="match status" value="1"/>
</dbReference>
<dbReference type="PRINTS" id="PR00036">
    <property type="entry name" value="HTHLACI"/>
</dbReference>
<feature type="domain" description="HTH lacI-type" evidence="4">
    <location>
        <begin position="11"/>
        <end position="65"/>
    </location>
</feature>
<evidence type="ECO:0000256" key="2">
    <source>
        <dbReference type="ARBA" id="ARBA00023125"/>
    </source>
</evidence>
<gene>
    <name evidence="5" type="ORF">BCF44_11739</name>
</gene>
<dbReference type="Pfam" id="PF13377">
    <property type="entry name" value="Peripla_BP_3"/>
    <property type="match status" value="1"/>
</dbReference>
<dbReference type="CDD" id="cd01392">
    <property type="entry name" value="HTH_LacI"/>
    <property type="match status" value="1"/>
</dbReference>
<evidence type="ECO:0000313" key="6">
    <source>
        <dbReference type="Proteomes" id="UP000256269"/>
    </source>
</evidence>
<dbReference type="PROSITE" id="PS50932">
    <property type="entry name" value="HTH_LACI_2"/>
    <property type="match status" value="1"/>
</dbReference>
<keyword evidence="2 5" id="KW-0238">DNA-binding</keyword>